<sequence>MSPTFTETWGCQMIAYMLNAVLYGASLILTLHYFRSYSQIDSGGVQTMFNLFGTLQFIFLSHQVYTDYVIRFSQIAQLDDIVVSGILQLLATYLTAFTAQIFFVTRIWALSPPTITRKLMYTGPVLLLAVCQIAFGIAQTILSFRAAKFSLLSSTTRITSTQAGTTAACDILIAVILCMLLHKARSGFQRSDKIIDKLILYTINRGILTSLCALLNLIFFVAIPNTFIFSQLYVISVAAMLLSRKSIRRNNVSDHISTDSDFPLQNINLNTSTTIQMHQETFTVDDQHQAIDKEGQKDCRFTQD</sequence>
<dbReference type="EMBL" id="BDGU01000304">
    <property type="protein sequence ID" value="GAW06188.1"/>
    <property type="molecule type" value="Genomic_DNA"/>
</dbReference>
<dbReference type="AlphaFoldDB" id="A0A1Q3EG44"/>
<feature type="domain" description="DUF6534" evidence="2">
    <location>
        <begin position="166"/>
        <end position="246"/>
    </location>
</feature>
<dbReference type="Pfam" id="PF20152">
    <property type="entry name" value="DUF6534"/>
    <property type="match status" value="1"/>
</dbReference>
<keyword evidence="1" id="KW-1133">Transmembrane helix</keyword>
<accession>A0A1Q3EG44</accession>
<proteinExistence type="predicted"/>
<organism evidence="3 4">
    <name type="scientific">Lentinula edodes</name>
    <name type="common">Shiitake mushroom</name>
    <name type="synonym">Lentinus edodes</name>
    <dbReference type="NCBI Taxonomy" id="5353"/>
    <lineage>
        <taxon>Eukaryota</taxon>
        <taxon>Fungi</taxon>
        <taxon>Dikarya</taxon>
        <taxon>Basidiomycota</taxon>
        <taxon>Agaricomycotina</taxon>
        <taxon>Agaricomycetes</taxon>
        <taxon>Agaricomycetidae</taxon>
        <taxon>Agaricales</taxon>
        <taxon>Marasmiineae</taxon>
        <taxon>Omphalotaceae</taxon>
        <taxon>Lentinula</taxon>
    </lineage>
</organism>
<feature type="transmembrane region" description="Helical" evidence="1">
    <location>
        <begin position="47"/>
        <end position="65"/>
    </location>
</feature>
<dbReference type="Proteomes" id="UP000188533">
    <property type="component" value="Unassembled WGS sequence"/>
</dbReference>
<reference evidence="3 4" key="1">
    <citation type="submission" date="2016-08" db="EMBL/GenBank/DDBJ databases">
        <authorList>
            <consortium name="Lentinula edodes genome sequencing consortium"/>
            <person name="Sakamoto Y."/>
            <person name="Nakade K."/>
            <person name="Sato S."/>
            <person name="Yoshida Y."/>
            <person name="Miyazaki K."/>
            <person name="Natsume S."/>
            <person name="Konno N."/>
        </authorList>
    </citation>
    <scope>NUCLEOTIDE SEQUENCE [LARGE SCALE GENOMIC DNA]</scope>
    <source>
        <strain evidence="3 4">NBRC 111202</strain>
    </source>
</reference>
<comment type="caution">
    <text evidence="3">The sequence shown here is derived from an EMBL/GenBank/DDBJ whole genome shotgun (WGS) entry which is preliminary data.</text>
</comment>
<feature type="transmembrane region" description="Helical" evidence="1">
    <location>
        <begin position="13"/>
        <end position="35"/>
    </location>
</feature>
<keyword evidence="1" id="KW-0812">Transmembrane</keyword>
<evidence type="ECO:0000313" key="3">
    <source>
        <dbReference type="EMBL" id="GAW06188.1"/>
    </source>
</evidence>
<feature type="transmembrane region" description="Helical" evidence="1">
    <location>
        <begin position="121"/>
        <end position="142"/>
    </location>
</feature>
<dbReference type="PANTHER" id="PTHR40465:SF1">
    <property type="entry name" value="DUF6534 DOMAIN-CONTAINING PROTEIN"/>
    <property type="match status" value="1"/>
</dbReference>
<keyword evidence="1" id="KW-0472">Membrane</keyword>
<feature type="transmembrane region" description="Helical" evidence="1">
    <location>
        <begin position="85"/>
        <end position="109"/>
    </location>
</feature>
<dbReference type="InterPro" id="IPR045339">
    <property type="entry name" value="DUF6534"/>
</dbReference>
<gene>
    <name evidence="3" type="ORF">LENED_008089</name>
</gene>
<evidence type="ECO:0000256" key="1">
    <source>
        <dbReference type="SAM" id="Phobius"/>
    </source>
</evidence>
<feature type="transmembrane region" description="Helical" evidence="1">
    <location>
        <begin position="227"/>
        <end position="243"/>
    </location>
</feature>
<feature type="transmembrane region" description="Helical" evidence="1">
    <location>
        <begin position="202"/>
        <end position="221"/>
    </location>
</feature>
<evidence type="ECO:0000259" key="2">
    <source>
        <dbReference type="Pfam" id="PF20152"/>
    </source>
</evidence>
<dbReference type="PANTHER" id="PTHR40465">
    <property type="entry name" value="CHROMOSOME 1, WHOLE GENOME SHOTGUN SEQUENCE"/>
    <property type="match status" value="1"/>
</dbReference>
<protein>
    <recommendedName>
        <fullName evidence="2">DUF6534 domain-containing protein</fullName>
    </recommendedName>
</protein>
<keyword evidence="4" id="KW-1185">Reference proteome</keyword>
<reference evidence="3 4" key="2">
    <citation type="submission" date="2017-02" db="EMBL/GenBank/DDBJ databases">
        <title>A genome survey and senescence transcriptome analysis in Lentinula edodes.</title>
        <authorList>
            <person name="Sakamoto Y."/>
            <person name="Nakade K."/>
            <person name="Sato S."/>
            <person name="Yoshida Y."/>
            <person name="Miyazaki K."/>
            <person name="Natsume S."/>
            <person name="Konno N."/>
        </authorList>
    </citation>
    <scope>NUCLEOTIDE SEQUENCE [LARGE SCALE GENOMIC DNA]</scope>
    <source>
        <strain evidence="3 4">NBRC 111202</strain>
    </source>
</reference>
<feature type="transmembrane region" description="Helical" evidence="1">
    <location>
        <begin position="162"/>
        <end position="181"/>
    </location>
</feature>
<evidence type="ECO:0000313" key="4">
    <source>
        <dbReference type="Proteomes" id="UP000188533"/>
    </source>
</evidence>
<name>A0A1Q3EG44_LENED</name>